<keyword evidence="2" id="KW-1185">Reference proteome</keyword>
<reference evidence="1" key="2">
    <citation type="submission" date="2020-05" db="UniProtKB">
        <authorList>
            <consortium name="EnsemblMetazoa"/>
        </authorList>
    </citation>
    <scope>IDENTIFICATION</scope>
    <source>
        <strain evidence="1">IAEA</strain>
    </source>
</reference>
<evidence type="ECO:0000313" key="1">
    <source>
        <dbReference type="EnsemblMetazoa" id="GPPI037332-PA"/>
    </source>
</evidence>
<reference evidence="2" key="1">
    <citation type="submission" date="2015-01" db="EMBL/GenBank/DDBJ databases">
        <authorList>
            <person name="Aksoy S."/>
            <person name="Warren W."/>
            <person name="Wilson R.K."/>
        </authorList>
    </citation>
    <scope>NUCLEOTIDE SEQUENCE [LARGE SCALE GENOMIC DNA]</scope>
    <source>
        <strain evidence="2">IAEA</strain>
    </source>
</reference>
<sequence>MSTHYLVMQIVSEWNENVDALTTLGCWGRCARTIGRDGDSGVGDGDDDCSNGALLLFRIQQVCK</sequence>
<dbReference type="EnsemblMetazoa" id="GPPI037332-RA">
    <property type="protein sequence ID" value="GPPI037332-PA"/>
    <property type="gene ID" value="GPPI037332"/>
</dbReference>
<name>A0A1B0BQE7_9MUSC</name>
<evidence type="ECO:0000313" key="2">
    <source>
        <dbReference type="Proteomes" id="UP000092460"/>
    </source>
</evidence>
<dbReference type="VEuPathDB" id="VectorBase:GPPI037332"/>
<dbReference type="AlphaFoldDB" id="A0A1B0BQE7"/>
<accession>A0A1B0BQE7</accession>
<dbReference type="Proteomes" id="UP000092460">
    <property type="component" value="Unassembled WGS sequence"/>
</dbReference>
<organism evidence="1 2">
    <name type="scientific">Glossina palpalis gambiensis</name>
    <dbReference type="NCBI Taxonomy" id="67801"/>
    <lineage>
        <taxon>Eukaryota</taxon>
        <taxon>Metazoa</taxon>
        <taxon>Ecdysozoa</taxon>
        <taxon>Arthropoda</taxon>
        <taxon>Hexapoda</taxon>
        <taxon>Insecta</taxon>
        <taxon>Pterygota</taxon>
        <taxon>Neoptera</taxon>
        <taxon>Endopterygota</taxon>
        <taxon>Diptera</taxon>
        <taxon>Brachycera</taxon>
        <taxon>Muscomorpha</taxon>
        <taxon>Hippoboscoidea</taxon>
        <taxon>Glossinidae</taxon>
        <taxon>Glossina</taxon>
    </lineage>
</organism>
<protein>
    <submittedName>
        <fullName evidence="1">Uncharacterized protein</fullName>
    </submittedName>
</protein>
<proteinExistence type="predicted"/>
<dbReference type="EMBL" id="JXJN01018565">
    <property type="status" value="NOT_ANNOTATED_CDS"/>
    <property type="molecule type" value="Genomic_DNA"/>
</dbReference>